<dbReference type="PROSITE" id="PS51257">
    <property type="entry name" value="PROKAR_LIPOPROTEIN"/>
    <property type="match status" value="1"/>
</dbReference>
<dbReference type="Pfam" id="PF20862">
    <property type="entry name" value="DUF6843"/>
    <property type="match status" value="1"/>
</dbReference>
<dbReference type="EMBL" id="LAZR01008121">
    <property type="protein sequence ID" value="KKM80833.1"/>
    <property type="molecule type" value="Genomic_DNA"/>
</dbReference>
<comment type="caution">
    <text evidence="2">The sequence shown here is derived from an EMBL/GenBank/DDBJ whole genome shotgun (WGS) entry which is preliminary data.</text>
</comment>
<dbReference type="InterPro" id="IPR049293">
    <property type="entry name" value="DUF6843"/>
</dbReference>
<gene>
    <name evidence="2" type="ORF">LCGC14_1335910</name>
</gene>
<accession>A0A0F9KFY1</accession>
<evidence type="ECO:0000313" key="2">
    <source>
        <dbReference type="EMBL" id="KKM80833.1"/>
    </source>
</evidence>
<name>A0A0F9KFY1_9ZZZZ</name>
<organism evidence="2">
    <name type="scientific">marine sediment metagenome</name>
    <dbReference type="NCBI Taxonomy" id="412755"/>
    <lineage>
        <taxon>unclassified sequences</taxon>
        <taxon>metagenomes</taxon>
        <taxon>ecological metagenomes</taxon>
    </lineage>
</organism>
<reference evidence="2" key="1">
    <citation type="journal article" date="2015" name="Nature">
        <title>Complex archaea that bridge the gap between prokaryotes and eukaryotes.</title>
        <authorList>
            <person name="Spang A."/>
            <person name="Saw J.H."/>
            <person name="Jorgensen S.L."/>
            <person name="Zaremba-Niedzwiedzka K."/>
            <person name="Martijn J."/>
            <person name="Lind A.E."/>
            <person name="van Eijk R."/>
            <person name="Schleper C."/>
            <person name="Guy L."/>
            <person name="Ettema T.J."/>
        </authorList>
    </citation>
    <scope>NUCLEOTIDE SEQUENCE</scope>
</reference>
<dbReference type="AlphaFoldDB" id="A0A0F9KFY1"/>
<proteinExistence type="predicted"/>
<sequence>MIIKQAGQRHRLKTKLIFLTCLFAFMVTACAGSKNVREPEMYLLPENYTGSVYVVFDVNKGQAPEYNRDYRVYRLPESGVLLTQMPMNEGVIEEEKVKFFAITEEGEKVELKNQLYSTIHETAQNRADKKTYLFGVGLGSLDLKDPHCTVFYRGFQIGTESDILDRDNFFRLRPYLQNQGIDCNDIGE</sequence>
<protein>
    <recommendedName>
        <fullName evidence="1">DUF6843 domain-containing protein</fullName>
    </recommendedName>
</protein>
<feature type="domain" description="DUF6843" evidence="1">
    <location>
        <begin position="38"/>
        <end position="130"/>
    </location>
</feature>
<evidence type="ECO:0000259" key="1">
    <source>
        <dbReference type="Pfam" id="PF20862"/>
    </source>
</evidence>